<feature type="region of interest" description="Disordered" evidence="15">
    <location>
        <begin position="240"/>
        <end position="286"/>
    </location>
</feature>
<dbReference type="GO" id="GO:0007059">
    <property type="term" value="P:chromosome segregation"/>
    <property type="evidence" value="ECO:0007669"/>
    <property type="project" value="TreeGrafter"/>
</dbReference>
<feature type="compositionally biased region" description="Basic and acidic residues" evidence="15">
    <location>
        <begin position="79"/>
        <end position="91"/>
    </location>
</feature>
<feature type="region of interest" description="Disordered" evidence="15">
    <location>
        <begin position="424"/>
        <end position="534"/>
    </location>
</feature>
<keyword evidence="7" id="KW-0498">Mitosis</keyword>
<keyword evidence="6" id="KW-0132">Cell division</keyword>
<reference evidence="18" key="2">
    <citation type="submission" date="2025-09" db="UniProtKB">
        <authorList>
            <consortium name="Ensembl"/>
        </authorList>
    </citation>
    <scope>IDENTIFICATION</scope>
</reference>
<evidence type="ECO:0000256" key="3">
    <source>
        <dbReference type="ARBA" id="ARBA00010137"/>
    </source>
</evidence>
<sequence length="716" mass="80074">MADSRPRARRGARRSGRYVTRAVGKTISDSGKETHSGRRSTVKQKPTAFPDLDNDTPRMMLKRIIKTQPQVSPLTPQIPKHEETKEARSELPSKRISGMVEMQLPDFVPEDTSITTFHVTKKRKKLSVSEFERAANKRLPQNQAQSTLDSTALARSLRVSLGSLIPPDTVEKRGLLRRPKNRKAIDMEAFEGEVKKNMLKIQNYLVDSQTASGIQTTMQTSGAEMLNNTELFVQPQFGEQSQNKLSALEPQLSDSKTSPQRSKISDAAQEARLVGTNEGRTRRRSEDLILDHEHVDRMTHVSPKTPANQQEDTQDHSHQSDPMEQLSLSEEVVVGTVNRWSSFLSSRSQRKGFSSPVPLKPEKSFGMSVREVVSRIIKDLDVNDTEEMANTVNRVEREEIFREDHCANSGYSEHLEKKLTKNAESQVTTAQHSRVETEVTPSEDEGIAEGSVEHSVEGSPRGELETAKGVGAGSLGRHSHAASFSEKSGMKPSEQAAEQADELEDEPIMIELDGLEEEPTEDEAEDSGSEEVSMKTPTFVRAAAHKPLLSTPPPAKPAVPKSPLQPLRAKPVPKSSGVPQRKTREPEVASSLIKTIFSHYVKMPVTRDAFKIVEKCSERYFRQVCNDLEAYTNHAGRKTVEKADLEVLMRRQGLVTDKMPLHVLIERYLPLEYRKLLIPVAMQLPRGRMGSEAALQRNRDVWAEARRWAAGCRPSQ</sequence>
<comment type="subunit">
    <text evidence="14">Component of the CENPA-CAD complex, composed of CENPI, CENPK, CENPL, CENPO, CENPP, CENPQ, CENPR and CENPS. The CENPA-CAD complex is probably recruited on centromeres by the CENPA-NAC complex, at least composed of CENPA, CENPC, CENPH, CENPM, CENPN, CENPT and CENPU. Identified in a centromeric complex containing histones H2A, H2B, H3 and H4, and at least CENPA, CENPB, CENPC, CENPT, CENPN, HJURP, SUPT16H, SSRP1 and RSF1. Interacts (via N-terminus) with the NDC80 complex. Heterodimer with CENPW; this dimer coassembles with CENPS-CENPX heterodimers at centromeres to form the tetrameric CENP-T-W-S-X complex.</text>
</comment>
<feature type="region of interest" description="Disordered" evidence="15">
    <location>
        <begin position="301"/>
        <end position="325"/>
    </location>
</feature>
<evidence type="ECO:0000256" key="8">
    <source>
        <dbReference type="ARBA" id="ARBA00022838"/>
    </source>
</evidence>
<dbReference type="GO" id="GO:0051301">
    <property type="term" value="P:cell division"/>
    <property type="evidence" value="ECO:0007669"/>
    <property type="project" value="UniProtKB-KW"/>
</dbReference>
<dbReference type="InterPro" id="IPR009072">
    <property type="entry name" value="Histone-fold"/>
</dbReference>
<dbReference type="GO" id="GO:0000776">
    <property type="term" value="C:kinetochore"/>
    <property type="evidence" value="ECO:0007669"/>
    <property type="project" value="UniProtKB-KW"/>
</dbReference>
<evidence type="ECO:0000256" key="11">
    <source>
        <dbReference type="ARBA" id="ARBA00023306"/>
    </source>
</evidence>
<evidence type="ECO:0000256" key="7">
    <source>
        <dbReference type="ARBA" id="ARBA00022776"/>
    </source>
</evidence>
<evidence type="ECO:0000256" key="14">
    <source>
        <dbReference type="ARBA" id="ARBA00046865"/>
    </source>
</evidence>
<dbReference type="GO" id="GO:0000278">
    <property type="term" value="P:mitotic cell cycle"/>
    <property type="evidence" value="ECO:0007669"/>
    <property type="project" value="TreeGrafter"/>
</dbReference>
<dbReference type="PANTHER" id="PTHR46904">
    <property type="entry name" value="CENTROMERE PROTEIN T"/>
    <property type="match status" value="1"/>
</dbReference>
<evidence type="ECO:0000256" key="6">
    <source>
        <dbReference type="ARBA" id="ARBA00022618"/>
    </source>
</evidence>
<accession>A0A8C8B4Y2</accession>
<dbReference type="PANTHER" id="PTHR46904:SF1">
    <property type="entry name" value="CENTROMERE PROTEIN T"/>
    <property type="match status" value="1"/>
</dbReference>
<dbReference type="SUPFAM" id="SSF47113">
    <property type="entry name" value="Histone-fold"/>
    <property type="match status" value="1"/>
</dbReference>
<evidence type="ECO:0000313" key="19">
    <source>
        <dbReference type="Proteomes" id="UP000694552"/>
    </source>
</evidence>
<dbReference type="InterPro" id="IPR032373">
    <property type="entry name" value="CENP-T_N"/>
</dbReference>
<dbReference type="GO" id="GO:0046982">
    <property type="term" value="F:protein heterodimerization activity"/>
    <property type="evidence" value="ECO:0007669"/>
    <property type="project" value="InterPro"/>
</dbReference>
<feature type="compositionally biased region" description="Basic residues" evidence="15">
    <location>
        <begin position="7"/>
        <end position="16"/>
    </location>
</feature>
<organism evidence="18 19">
    <name type="scientific">Otus sunia</name>
    <name type="common">Oriental scops-owl</name>
    <dbReference type="NCBI Taxonomy" id="257818"/>
    <lineage>
        <taxon>Eukaryota</taxon>
        <taxon>Metazoa</taxon>
        <taxon>Chordata</taxon>
        <taxon>Craniata</taxon>
        <taxon>Vertebrata</taxon>
        <taxon>Euteleostomi</taxon>
        <taxon>Archelosauria</taxon>
        <taxon>Archosauria</taxon>
        <taxon>Dinosauria</taxon>
        <taxon>Saurischia</taxon>
        <taxon>Theropoda</taxon>
        <taxon>Coelurosauria</taxon>
        <taxon>Aves</taxon>
        <taxon>Neognathae</taxon>
        <taxon>Neoaves</taxon>
        <taxon>Telluraves</taxon>
        <taxon>Strigiformes</taxon>
        <taxon>Strigidae</taxon>
        <taxon>Otus</taxon>
    </lineage>
</organism>
<keyword evidence="10" id="KW-0539">Nucleus</keyword>
<feature type="region of interest" description="Disordered" evidence="15">
    <location>
        <begin position="69"/>
        <end position="91"/>
    </location>
</feature>
<keyword evidence="5" id="KW-0158">Chromosome</keyword>
<comment type="subcellular location">
    <subcellularLocation>
        <location evidence="2">Chromosome</location>
        <location evidence="2">Centromere</location>
        <location evidence="2">Kinetochore</location>
    </subcellularLocation>
    <subcellularLocation>
        <location evidence="1">Nucleus</location>
    </subcellularLocation>
</comment>
<evidence type="ECO:0000259" key="16">
    <source>
        <dbReference type="Pfam" id="PF15511"/>
    </source>
</evidence>
<comment type="function">
    <text evidence="13">Component of the CENPA-NAC (nucleosome-associated) complex, a complex that plays a central role in assembly of kinetochore proteins, mitotic progression and chromosome segregation. The CENPA-NAC complex recruits the CENPA-CAD (nucleosome distal) complex and may be involved in incorporation of newly synthesized CENPA into centromeres. Part of a nucleosome-associated complex that binds specifically to histone H3-containing nucleosomes at the centromere, as opposed to nucleosomes containing CENPA. Component of the heterotetrameric CENP-T-W-S-X complex that binds and supercoils DNA, and plays an important role in kinetochore assembly. CENPT has a fundamental role in kinetochore assembly and function. It is one of the inner kinetochore proteins, with most further proteins binding downstream. Required for normal chromosome organization and normal progress through mitosis.</text>
</comment>
<dbReference type="Gene3D" id="1.10.20.10">
    <property type="entry name" value="Histone, subunit A"/>
    <property type="match status" value="1"/>
</dbReference>
<evidence type="ECO:0000256" key="2">
    <source>
        <dbReference type="ARBA" id="ARBA00004629"/>
    </source>
</evidence>
<keyword evidence="8" id="KW-0995">Kinetochore</keyword>
<dbReference type="InterPro" id="IPR035425">
    <property type="entry name" value="CENP-T/H4_C"/>
</dbReference>
<comment type="similarity">
    <text evidence="3">Belongs to the CENP-T/CNN1 family.</text>
</comment>
<feature type="region of interest" description="Disordered" evidence="15">
    <location>
        <begin position="547"/>
        <end position="585"/>
    </location>
</feature>
<evidence type="ECO:0000256" key="4">
    <source>
        <dbReference type="ARBA" id="ARBA00016401"/>
    </source>
</evidence>
<evidence type="ECO:0000256" key="5">
    <source>
        <dbReference type="ARBA" id="ARBA00022454"/>
    </source>
</evidence>
<feature type="compositionally biased region" description="Acidic residues" evidence="15">
    <location>
        <begin position="499"/>
        <end position="529"/>
    </location>
</feature>
<evidence type="ECO:0000313" key="18">
    <source>
        <dbReference type="Ensembl" id="ENSOSUP00000015665.1"/>
    </source>
</evidence>
<dbReference type="GO" id="GO:0051382">
    <property type="term" value="P:kinetochore assembly"/>
    <property type="evidence" value="ECO:0007669"/>
    <property type="project" value="InterPro"/>
</dbReference>
<feature type="domain" description="Centromere kinetochore component CENP-T N-terminal" evidence="17">
    <location>
        <begin position="32"/>
        <end position="258"/>
    </location>
</feature>
<feature type="region of interest" description="Disordered" evidence="15">
    <location>
        <begin position="1"/>
        <end position="55"/>
    </location>
</feature>
<dbReference type="Proteomes" id="UP000694552">
    <property type="component" value="Unplaced"/>
</dbReference>
<evidence type="ECO:0000256" key="12">
    <source>
        <dbReference type="ARBA" id="ARBA00023328"/>
    </source>
</evidence>
<evidence type="ECO:0000256" key="15">
    <source>
        <dbReference type="SAM" id="MobiDB-lite"/>
    </source>
</evidence>
<feature type="compositionally biased region" description="Basic and acidic residues" evidence="15">
    <location>
        <begin position="451"/>
        <end position="466"/>
    </location>
</feature>
<dbReference type="Ensembl" id="ENSOSUT00000016202.1">
    <property type="protein sequence ID" value="ENSOSUP00000015665.1"/>
    <property type="gene ID" value="ENSOSUG00000011198.1"/>
</dbReference>
<evidence type="ECO:0000259" key="17">
    <source>
        <dbReference type="Pfam" id="PF16171"/>
    </source>
</evidence>
<dbReference type="AlphaFoldDB" id="A0A8C8B4Y2"/>
<reference evidence="18" key="1">
    <citation type="submission" date="2025-08" db="UniProtKB">
        <authorList>
            <consortium name="Ensembl"/>
        </authorList>
    </citation>
    <scope>IDENTIFICATION</scope>
</reference>
<proteinExistence type="inferred from homology"/>
<feature type="domain" description="CENP-T/Histone H4 histone fold" evidence="16">
    <location>
        <begin position="600"/>
        <end position="680"/>
    </location>
</feature>
<evidence type="ECO:0000256" key="1">
    <source>
        <dbReference type="ARBA" id="ARBA00004123"/>
    </source>
</evidence>
<dbReference type="CDD" id="cd22920">
    <property type="entry name" value="HFD_CENP-T"/>
    <property type="match status" value="1"/>
</dbReference>
<keyword evidence="12" id="KW-0137">Centromere</keyword>
<dbReference type="GO" id="GO:0005634">
    <property type="term" value="C:nucleus"/>
    <property type="evidence" value="ECO:0007669"/>
    <property type="project" value="UniProtKB-SubCell"/>
</dbReference>
<dbReference type="GO" id="GO:0003677">
    <property type="term" value="F:DNA binding"/>
    <property type="evidence" value="ECO:0007669"/>
    <property type="project" value="UniProtKB-KW"/>
</dbReference>
<name>A0A8C8B4Y2_9STRI</name>
<keyword evidence="19" id="KW-1185">Reference proteome</keyword>
<protein>
    <recommendedName>
        <fullName evidence="4">Centromere protein T</fullName>
    </recommendedName>
</protein>
<evidence type="ECO:0000256" key="9">
    <source>
        <dbReference type="ARBA" id="ARBA00023125"/>
    </source>
</evidence>
<keyword evidence="11" id="KW-0131">Cell cycle</keyword>
<feature type="compositionally biased region" description="Polar residues" evidence="15">
    <location>
        <begin position="252"/>
        <end position="262"/>
    </location>
</feature>
<dbReference type="Pfam" id="PF16171">
    <property type="entry name" value="CENP-T_N"/>
    <property type="match status" value="1"/>
</dbReference>
<keyword evidence="9" id="KW-0238">DNA-binding</keyword>
<evidence type="ECO:0000256" key="10">
    <source>
        <dbReference type="ARBA" id="ARBA00023242"/>
    </source>
</evidence>
<dbReference type="Pfam" id="PF15511">
    <property type="entry name" value="CENP-T_C"/>
    <property type="match status" value="1"/>
</dbReference>
<evidence type="ECO:0000256" key="13">
    <source>
        <dbReference type="ARBA" id="ARBA00045461"/>
    </source>
</evidence>
<dbReference type="InterPro" id="IPR028255">
    <property type="entry name" value="CENP-T"/>
</dbReference>